<dbReference type="AlphaFoldDB" id="E3IUN9"/>
<dbReference type="NCBIfam" id="TIGR00589">
    <property type="entry name" value="ogt"/>
    <property type="match status" value="1"/>
</dbReference>
<comment type="similarity">
    <text evidence="2">Belongs to the MGMT family.</text>
</comment>
<dbReference type="InterPro" id="IPR036631">
    <property type="entry name" value="MGMT_N_sf"/>
</dbReference>
<dbReference type="PROSITE" id="PS00374">
    <property type="entry name" value="MGMT"/>
    <property type="match status" value="1"/>
</dbReference>
<evidence type="ECO:0000256" key="6">
    <source>
        <dbReference type="ARBA" id="ARBA00022763"/>
    </source>
</evidence>
<dbReference type="Gene3D" id="1.10.10.10">
    <property type="entry name" value="Winged helix-like DNA-binding domain superfamily/Winged helix DNA-binding domain"/>
    <property type="match status" value="1"/>
</dbReference>
<dbReference type="InterPro" id="IPR036217">
    <property type="entry name" value="MethylDNA_cys_MeTrfase_DNAb"/>
</dbReference>
<dbReference type="CDD" id="cd06445">
    <property type="entry name" value="ATase"/>
    <property type="match status" value="1"/>
</dbReference>
<accession>E3IUN9</accession>
<keyword evidence="4 10" id="KW-0489">Methyltransferase</keyword>
<keyword evidence="7" id="KW-0234">DNA repair</keyword>
<evidence type="ECO:0000256" key="3">
    <source>
        <dbReference type="ARBA" id="ARBA00011918"/>
    </source>
</evidence>
<evidence type="ECO:0000256" key="8">
    <source>
        <dbReference type="ARBA" id="ARBA00049348"/>
    </source>
</evidence>
<dbReference type="STRING" id="298654.FraEuI1c_6886"/>
<dbReference type="InParanoid" id="E3IUN9"/>
<comment type="catalytic activity">
    <reaction evidence="8">
        <text>a 6-O-methyl-2'-deoxyguanosine in DNA + L-cysteinyl-[protein] = S-methyl-L-cysteinyl-[protein] + a 2'-deoxyguanosine in DNA</text>
        <dbReference type="Rhea" id="RHEA:24000"/>
        <dbReference type="Rhea" id="RHEA-COMP:10131"/>
        <dbReference type="Rhea" id="RHEA-COMP:10132"/>
        <dbReference type="Rhea" id="RHEA-COMP:11367"/>
        <dbReference type="Rhea" id="RHEA-COMP:11368"/>
        <dbReference type="ChEBI" id="CHEBI:29950"/>
        <dbReference type="ChEBI" id="CHEBI:82612"/>
        <dbReference type="ChEBI" id="CHEBI:85445"/>
        <dbReference type="ChEBI" id="CHEBI:85448"/>
        <dbReference type="EC" id="2.1.1.63"/>
    </reaction>
</comment>
<dbReference type="Proteomes" id="UP000002484">
    <property type="component" value="Chromosome"/>
</dbReference>
<keyword evidence="11" id="KW-1185">Reference proteome</keyword>
<dbReference type="EMBL" id="CP002299">
    <property type="protein sequence ID" value="ADP84855.1"/>
    <property type="molecule type" value="Genomic_DNA"/>
</dbReference>
<keyword evidence="5 10" id="KW-0808">Transferase</keyword>
<dbReference type="PANTHER" id="PTHR10815">
    <property type="entry name" value="METHYLATED-DNA--PROTEIN-CYSTEINE METHYLTRANSFERASE"/>
    <property type="match status" value="1"/>
</dbReference>
<name>E3IUN9_PSEI1</name>
<gene>
    <name evidence="10" type="ordered locus">FraEuI1c_6886</name>
</gene>
<dbReference type="HOGENOM" id="CLU_000445_52_2_11"/>
<evidence type="ECO:0000259" key="9">
    <source>
        <dbReference type="Pfam" id="PF01035"/>
    </source>
</evidence>
<evidence type="ECO:0000256" key="5">
    <source>
        <dbReference type="ARBA" id="ARBA00022679"/>
    </source>
</evidence>
<organism evidence="10 11">
    <name type="scientific">Pseudofrankia inefficax (strain DSM 45817 / CECT 9037 / DDB 130130 / EuI1c)</name>
    <name type="common">Frankia inefficax</name>
    <dbReference type="NCBI Taxonomy" id="298654"/>
    <lineage>
        <taxon>Bacteria</taxon>
        <taxon>Bacillati</taxon>
        <taxon>Actinomycetota</taxon>
        <taxon>Actinomycetes</taxon>
        <taxon>Frankiales</taxon>
        <taxon>Frankiaceae</taxon>
        <taxon>Pseudofrankia</taxon>
    </lineage>
</organism>
<dbReference type="PANTHER" id="PTHR10815:SF5">
    <property type="entry name" value="METHYLATED-DNA--PROTEIN-CYSTEINE METHYLTRANSFERASE"/>
    <property type="match status" value="1"/>
</dbReference>
<sequence length="202" mass="20367">MGLMVGTGFAGVGFALFGTAVGCCGVAWRDEVIVGVALPARPDGADEIAGHAATRASLAAEHPDFVEGEPPPAVAAAIDGMIALLAGEPIDLADIRVDLDGMPDFHRRVYEVTRAIPPGSTLTYGEVAARLGMPGAAQAVGQALGRNPVPIIVPCHRVLAAGGALGGFSAPGGAATKQRILRIEGALPAPAPTLFDDLFADS</sequence>
<reference evidence="10 11" key="1">
    <citation type="submission" date="2010-10" db="EMBL/GenBank/DDBJ databases">
        <title>Complete sequence of Frankia sp. EuI1c.</title>
        <authorList>
            <consortium name="US DOE Joint Genome Institute"/>
            <person name="Lucas S."/>
            <person name="Copeland A."/>
            <person name="Lapidus A."/>
            <person name="Cheng J.-F."/>
            <person name="Bruce D."/>
            <person name="Goodwin L."/>
            <person name="Pitluck S."/>
            <person name="Chertkov O."/>
            <person name="Detter J.C."/>
            <person name="Han C."/>
            <person name="Tapia R."/>
            <person name="Land M."/>
            <person name="Hauser L."/>
            <person name="Jeffries C."/>
            <person name="Kyrpides N."/>
            <person name="Ivanova N."/>
            <person name="Mikhailova N."/>
            <person name="Beauchemin N."/>
            <person name="Sen A."/>
            <person name="Sur S.A."/>
            <person name="Gtari M."/>
            <person name="Wall L."/>
            <person name="Tisa L."/>
            <person name="Woyke T."/>
        </authorList>
    </citation>
    <scope>NUCLEOTIDE SEQUENCE [LARGE SCALE GENOMIC DNA]</scope>
    <source>
        <strain evidence="11">DSM 45817 / CECT 9037 / EuI1c</strain>
    </source>
</reference>
<dbReference type="SUPFAM" id="SSF53155">
    <property type="entry name" value="Methylated DNA-protein cysteine methyltransferase domain"/>
    <property type="match status" value="1"/>
</dbReference>
<dbReference type="EC" id="2.1.1.63" evidence="3"/>
<dbReference type="InterPro" id="IPR001497">
    <property type="entry name" value="MethylDNA_cys_MeTrfase_AS"/>
</dbReference>
<dbReference type="Pfam" id="PF01035">
    <property type="entry name" value="DNA_binding_1"/>
    <property type="match status" value="1"/>
</dbReference>
<evidence type="ECO:0000256" key="4">
    <source>
        <dbReference type="ARBA" id="ARBA00022603"/>
    </source>
</evidence>
<comment type="catalytic activity">
    <reaction evidence="1">
        <text>a 4-O-methyl-thymidine in DNA + L-cysteinyl-[protein] = a thymidine in DNA + S-methyl-L-cysteinyl-[protein]</text>
        <dbReference type="Rhea" id="RHEA:53428"/>
        <dbReference type="Rhea" id="RHEA-COMP:10131"/>
        <dbReference type="Rhea" id="RHEA-COMP:10132"/>
        <dbReference type="Rhea" id="RHEA-COMP:13555"/>
        <dbReference type="Rhea" id="RHEA-COMP:13556"/>
        <dbReference type="ChEBI" id="CHEBI:29950"/>
        <dbReference type="ChEBI" id="CHEBI:82612"/>
        <dbReference type="ChEBI" id="CHEBI:137386"/>
        <dbReference type="ChEBI" id="CHEBI:137387"/>
        <dbReference type="EC" id="2.1.1.63"/>
    </reaction>
</comment>
<evidence type="ECO:0000256" key="7">
    <source>
        <dbReference type="ARBA" id="ARBA00023204"/>
    </source>
</evidence>
<dbReference type="GO" id="GO:0003908">
    <property type="term" value="F:methylated-DNA-[protein]-cysteine S-methyltransferase activity"/>
    <property type="evidence" value="ECO:0007669"/>
    <property type="project" value="UniProtKB-EC"/>
</dbReference>
<dbReference type="KEGG" id="fri:FraEuI1c_6886"/>
<dbReference type="GO" id="GO:0006281">
    <property type="term" value="P:DNA repair"/>
    <property type="evidence" value="ECO:0007669"/>
    <property type="project" value="UniProtKB-KW"/>
</dbReference>
<dbReference type="InterPro" id="IPR036388">
    <property type="entry name" value="WH-like_DNA-bd_sf"/>
</dbReference>
<evidence type="ECO:0000313" key="10">
    <source>
        <dbReference type="EMBL" id="ADP84855.1"/>
    </source>
</evidence>
<dbReference type="SUPFAM" id="SSF46767">
    <property type="entry name" value="Methylated DNA-protein cysteine methyltransferase, C-terminal domain"/>
    <property type="match status" value="1"/>
</dbReference>
<dbReference type="InterPro" id="IPR014048">
    <property type="entry name" value="MethylDNA_cys_MeTrfase_DNA-bd"/>
</dbReference>
<feature type="domain" description="Methylated-DNA-[protein]-cysteine S-methyltransferase DNA binding" evidence="9">
    <location>
        <begin position="104"/>
        <end position="186"/>
    </location>
</feature>
<dbReference type="FunFam" id="1.10.10.10:FF:000214">
    <property type="entry name" value="Methylated-DNA--protein-cysteine methyltransferase"/>
    <property type="match status" value="1"/>
</dbReference>
<evidence type="ECO:0000256" key="2">
    <source>
        <dbReference type="ARBA" id="ARBA00008711"/>
    </source>
</evidence>
<proteinExistence type="inferred from homology"/>
<keyword evidence="6" id="KW-0227">DNA damage</keyword>
<evidence type="ECO:0000256" key="1">
    <source>
        <dbReference type="ARBA" id="ARBA00001286"/>
    </source>
</evidence>
<evidence type="ECO:0000313" key="11">
    <source>
        <dbReference type="Proteomes" id="UP000002484"/>
    </source>
</evidence>
<dbReference type="eggNOG" id="COG0350">
    <property type="taxonomic scope" value="Bacteria"/>
</dbReference>
<dbReference type="GO" id="GO:0032259">
    <property type="term" value="P:methylation"/>
    <property type="evidence" value="ECO:0007669"/>
    <property type="project" value="UniProtKB-KW"/>
</dbReference>
<protein>
    <recommendedName>
        <fullName evidence="3">methylated-DNA--[protein]-cysteine S-methyltransferase</fullName>
        <ecNumber evidence="3">2.1.1.63</ecNumber>
    </recommendedName>
</protein>